<gene>
    <name evidence="1" type="ORF">LAZ67_X000557</name>
</gene>
<reference evidence="1 2" key="1">
    <citation type="submission" date="2022-03" db="EMBL/GenBank/DDBJ databases">
        <title>A chromosomal length assembly of Cordylochernes scorpioides.</title>
        <authorList>
            <person name="Zeh D."/>
            <person name="Zeh J."/>
        </authorList>
    </citation>
    <scope>NUCLEOTIDE SEQUENCE [LARGE SCALE GENOMIC DNA]</scope>
    <source>
        <strain evidence="1">IN4F17</strain>
        <tissue evidence="1">Whole Body</tissue>
    </source>
</reference>
<organism evidence="1 2">
    <name type="scientific">Cordylochernes scorpioides</name>
    <dbReference type="NCBI Taxonomy" id="51811"/>
    <lineage>
        <taxon>Eukaryota</taxon>
        <taxon>Metazoa</taxon>
        <taxon>Ecdysozoa</taxon>
        <taxon>Arthropoda</taxon>
        <taxon>Chelicerata</taxon>
        <taxon>Arachnida</taxon>
        <taxon>Pseudoscorpiones</taxon>
        <taxon>Cheliferoidea</taxon>
        <taxon>Chernetidae</taxon>
        <taxon>Cordylochernes</taxon>
    </lineage>
</organism>
<dbReference type="Proteomes" id="UP001235939">
    <property type="component" value="Chromosome X"/>
</dbReference>
<evidence type="ECO:0000313" key="1">
    <source>
        <dbReference type="EMBL" id="UYV83901.1"/>
    </source>
</evidence>
<accession>A0ABY6LS45</accession>
<evidence type="ECO:0000313" key="2">
    <source>
        <dbReference type="Proteomes" id="UP001235939"/>
    </source>
</evidence>
<keyword evidence="2" id="KW-1185">Reference proteome</keyword>
<dbReference type="EMBL" id="CP092886">
    <property type="protein sequence ID" value="UYV83901.1"/>
    <property type="molecule type" value="Genomic_DNA"/>
</dbReference>
<sequence>MPSFDCICKPEDSEVKRIIALGRETMTKLNKIMKGKGISFKTKKKMVETLVFTVVNDVRDGGSEKKKK</sequence>
<name>A0ABY6LS45_9ARAC</name>
<protein>
    <submittedName>
        <fullName evidence="1">Uncharacterized protein</fullName>
    </submittedName>
</protein>
<proteinExistence type="predicted"/>